<gene>
    <name evidence="2" type="ORF">SAMN06265360_106110</name>
</gene>
<reference evidence="2 3" key="1">
    <citation type="submission" date="2017-06" db="EMBL/GenBank/DDBJ databases">
        <authorList>
            <person name="Kim H.J."/>
            <person name="Triplett B.A."/>
        </authorList>
    </citation>
    <scope>NUCLEOTIDE SEQUENCE [LARGE SCALE GENOMIC DNA]</scope>
    <source>
        <strain evidence="2 3">DSM 45207</strain>
    </source>
</reference>
<accession>A0A238WHP4</accession>
<dbReference type="InterPro" id="IPR008136">
    <property type="entry name" value="CinA_C"/>
</dbReference>
<evidence type="ECO:0000259" key="1">
    <source>
        <dbReference type="Pfam" id="PF02464"/>
    </source>
</evidence>
<proteinExistence type="predicted"/>
<dbReference type="Gene3D" id="3.90.950.20">
    <property type="entry name" value="CinA-like"/>
    <property type="match status" value="1"/>
</dbReference>
<sequence length="164" mass="16559">MTGMSDPCSGDGETAEVIARLCDLGHTVATAESITGGGVCAQLTSVAGSSAAVRGGLVVYATELKRTLAGVDAELLERYGTVHPRIALALATGARQRCGADWGIGVTGVAGPGPHEGVPSGSVYLGLAGPGVYTYRSLSSPHDRARVRSDAVRAAVGVLREQLA</sequence>
<dbReference type="RefSeq" id="WP_342743941.1">
    <property type="nucleotide sequence ID" value="NZ_FZNW01000006.1"/>
</dbReference>
<organism evidence="2 3">
    <name type="scientific">Haloechinothrix alba</name>
    <dbReference type="NCBI Taxonomy" id="664784"/>
    <lineage>
        <taxon>Bacteria</taxon>
        <taxon>Bacillati</taxon>
        <taxon>Actinomycetota</taxon>
        <taxon>Actinomycetes</taxon>
        <taxon>Pseudonocardiales</taxon>
        <taxon>Pseudonocardiaceae</taxon>
        <taxon>Haloechinothrix</taxon>
    </lineage>
</organism>
<dbReference type="SUPFAM" id="SSF142433">
    <property type="entry name" value="CinA-like"/>
    <property type="match status" value="1"/>
</dbReference>
<keyword evidence="3" id="KW-1185">Reference proteome</keyword>
<protein>
    <submittedName>
        <fullName evidence="2">Nicotinamide-nucleotide amidase</fullName>
    </submittedName>
</protein>
<dbReference type="Pfam" id="PF02464">
    <property type="entry name" value="CinA"/>
    <property type="match status" value="1"/>
</dbReference>
<evidence type="ECO:0000313" key="2">
    <source>
        <dbReference type="EMBL" id="SNR45179.1"/>
    </source>
</evidence>
<evidence type="ECO:0000313" key="3">
    <source>
        <dbReference type="Proteomes" id="UP000198348"/>
    </source>
</evidence>
<dbReference type="Proteomes" id="UP000198348">
    <property type="component" value="Unassembled WGS sequence"/>
</dbReference>
<dbReference type="InterPro" id="IPR036653">
    <property type="entry name" value="CinA-like_C"/>
</dbReference>
<dbReference type="NCBIfam" id="TIGR00199">
    <property type="entry name" value="PncC_domain"/>
    <property type="match status" value="1"/>
</dbReference>
<feature type="domain" description="CinA C-terminal" evidence="1">
    <location>
        <begin position="15"/>
        <end position="162"/>
    </location>
</feature>
<name>A0A238WHP4_9PSEU</name>
<dbReference type="AlphaFoldDB" id="A0A238WHP4"/>
<dbReference type="EMBL" id="FZNW01000006">
    <property type="protein sequence ID" value="SNR45179.1"/>
    <property type="molecule type" value="Genomic_DNA"/>
</dbReference>